<dbReference type="WBParaSite" id="TMUE_2000007898.1">
    <property type="protein sequence ID" value="TMUE_2000007898.1"/>
    <property type="gene ID" value="WBGene00300057"/>
</dbReference>
<dbReference type="Proteomes" id="UP000046395">
    <property type="component" value="Unassembled WGS sequence"/>
</dbReference>
<evidence type="ECO:0000313" key="2">
    <source>
        <dbReference type="WBParaSite" id="TMUE_0000001931.1"/>
    </source>
</evidence>
<evidence type="ECO:0000313" key="1">
    <source>
        <dbReference type="Proteomes" id="UP000046395"/>
    </source>
</evidence>
<keyword evidence="1" id="KW-1185">Reference proteome</keyword>
<reference evidence="1" key="2">
    <citation type="submission" date="2014-03" db="EMBL/GenBank/DDBJ databases">
        <title>The whipworm genome and dual-species transcriptomics of an intimate host-pathogen interaction.</title>
        <authorList>
            <person name="Foth B.J."/>
            <person name="Tsai I.J."/>
            <person name="Reid A.J."/>
            <person name="Bancroft A.J."/>
            <person name="Nichol S."/>
            <person name="Tracey A."/>
            <person name="Holroyd N."/>
            <person name="Cotton J.A."/>
            <person name="Stanley E.J."/>
            <person name="Zarowiecki M."/>
            <person name="Liu J.Z."/>
            <person name="Huckvale T."/>
            <person name="Cooper P.J."/>
            <person name="Grencis R.K."/>
            <person name="Berriman M."/>
        </authorList>
    </citation>
    <scope>NUCLEOTIDE SEQUENCE [LARGE SCALE GENOMIC DNA]</scope>
    <source>
        <strain evidence="1">Edinburgh</strain>
    </source>
</reference>
<dbReference type="WBParaSite" id="TMUE_0000001931.1">
    <property type="protein sequence ID" value="TMUE_0000001931.1"/>
    <property type="gene ID" value="WBGene00297796"/>
</dbReference>
<proteinExistence type="predicted"/>
<dbReference type="AlphaFoldDB" id="A0A5S6QL21"/>
<reference evidence="1" key="1">
    <citation type="submission" date="2013-11" db="EMBL/GenBank/DDBJ databases">
        <authorList>
            <person name="Aslett M."/>
        </authorList>
    </citation>
    <scope>NUCLEOTIDE SEQUENCE [LARGE SCALE GENOMIC DNA]</scope>
    <source>
        <strain evidence="1">Edinburgh</strain>
    </source>
</reference>
<reference evidence="2 3" key="3">
    <citation type="submission" date="2019-12" db="UniProtKB">
        <authorList>
            <consortium name="WormBaseParasite"/>
        </authorList>
    </citation>
    <scope>IDENTIFICATION</scope>
</reference>
<accession>A0A5S6QL21</accession>
<protein>
    <submittedName>
        <fullName evidence="2 3">Uncharacterized protein</fullName>
    </submittedName>
</protein>
<sequence length="112" mass="12666">MHEADGIEIGNVAGRIKAQVQTGREVPIRLEPAIQYDHYCRSLMDIGKSAAIEWYSAVREVIVQKFRANPGAAHKSTLNSRLYKFMWRKGLRPSESAFDKILAEIAALWPPQ</sequence>
<evidence type="ECO:0000313" key="3">
    <source>
        <dbReference type="WBParaSite" id="TMUE_2000007898.1"/>
    </source>
</evidence>
<organism evidence="1 3">
    <name type="scientific">Trichuris muris</name>
    <name type="common">Mouse whipworm</name>
    <dbReference type="NCBI Taxonomy" id="70415"/>
    <lineage>
        <taxon>Eukaryota</taxon>
        <taxon>Metazoa</taxon>
        <taxon>Ecdysozoa</taxon>
        <taxon>Nematoda</taxon>
        <taxon>Enoplea</taxon>
        <taxon>Dorylaimia</taxon>
        <taxon>Trichinellida</taxon>
        <taxon>Trichuridae</taxon>
        <taxon>Trichuris</taxon>
    </lineage>
</organism>
<name>A0A5S6QL21_TRIMR</name>